<evidence type="ECO:0008006" key="4">
    <source>
        <dbReference type="Google" id="ProtNLM"/>
    </source>
</evidence>
<dbReference type="Proteomes" id="UP000077748">
    <property type="component" value="Chromosome"/>
</dbReference>
<accession>A0A1A9KI22</accession>
<dbReference type="EMBL" id="CP015878">
    <property type="protein sequence ID" value="ANI16780.1"/>
    <property type="molecule type" value="Genomic_DNA"/>
</dbReference>
<reference evidence="2 3" key="1">
    <citation type="submission" date="2016-05" db="EMBL/GenBank/DDBJ databases">
        <title>Genome Sequence of Pseudomonas citronellolis Strain SJTE-3, an Estrogens and Persistent Organic Pollutants degradation strain.</title>
        <authorList>
            <person name="Liang R."/>
        </authorList>
    </citation>
    <scope>NUCLEOTIDE SEQUENCE [LARGE SCALE GENOMIC DNA]</scope>
    <source>
        <strain evidence="2 3">SJTE-3</strain>
    </source>
</reference>
<name>A0A1A9KI22_9PSED</name>
<feature type="transmembrane region" description="Helical" evidence="1">
    <location>
        <begin position="64"/>
        <end position="83"/>
    </location>
</feature>
<evidence type="ECO:0000313" key="2">
    <source>
        <dbReference type="EMBL" id="ANI16780.1"/>
    </source>
</evidence>
<evidence type="ECO:0000313" key="3">
    <source>
        <dbReference type="Proteomes" id="UP000077748"/>
    </source>
</evidence>
<sequence length="96" mass="10952">MGNHLVQLMLTQATFWLCVVLFLRLFTFQRGDARYRRSISWMAWAVMGCSGSVVLFIIKGLLIMPAMSWPLVILLGVFTFAVLKARGNMAQVWRAQ</sequence>
<gene>
    <name evidence="2" type="ORF">A9C11_23655</name>
</gene>
<dbReference type="InterPro" id="IPR008473">
    <property type="entry name" value="Phage_holin_3_7"/>
</dbReference>
<proteinExistence type="predicted"/>
<organism evidence="2 3">
    <name type="scientific">Pseudomonas citronellolis</name>
    <dbReference type="NCBI Taxonomy" id="53408"/>
    <lineage>
        <taxon>Bacteria</taxon>
        <taxon>Pseudomonadati</taxon>
        <taxon>Pseudomonadota</taxon>
        <taxon>Gammaproteobacteria</taxon>
        <taxon>Pseudomonadales</taxon>
        <taxon>Pseudomonadaceae</taxon>
        <taxon>Pseudomonas</taxon>
    </lineage>
</organism>
<protein>
    <recommendedName>
        <fullName evidence="4">Phage holin family protein</fullName>
    </recommendedName>
</protein>
<dbReference type="AlphaFoldDB" id="A0A1A9KI22"/>
<keyword evidence="1" id="KW-1133">Transmembrane helix</keyword>
<feature type="transmembrane region" description="Helical" evidence="1">
    <location>
        <begin position="6"/>
        <end position="27"/>
    </location>
</feature>
<dbReference type="RefSeq" id="WP_064584033.1">
    <property type="nucleotide sequence ID" value="NZ_CP015878.1"/>
</dbReference>
<evidence type="ECO:0000256" key="1">
    <source>
        <dbReference type="SAM" id="Phobius"/>
    </source>
</evidence>
<dbReference type="Pfam" id="PF05449">
    <property type="entry name" value="Phage_holin_3_7"/>
    <property type="match status" value="1"/>
</dbReference>
<feature type="transmembrane region" description="Helical" evidence="1">
    <location>
        <begin position="39"/>
        <end position="58"/>
    </location>
</feature>
<keyword evidence="1" id="KW-0472">Membrane</keyword>
<keyword evidence="1" id="KW-0812">Transmembrane</keyword>